<feature type="compositionally biased region" description="Polar residues" evidence="1">
    <location>
        <begin position="388"/>
        <end position="422"/>
    </location>
</feature>
<feature type="compositionally biased region" description="Basic and acidic residues" evidence="1">
    <location>
        <begin position="321"/>
        <end position="337"/>
    </location>
</feature>
<feature type="compositionally biased region" description="Basic and acidic residues" evidence="1">
    <location>
        <begin position="279"/>
        <end position="296"/>
    </location>
</feature>
<organism evidence="2 3">
    <name type="scientific">Rhizoctonia solani</name>
    <dbReference type="NCBI Taxonomy" id="456999"/>
    <lineage>
        <taxon>Eukaryota</taxon>
        <taxon>Fungi</taxon>
        <taxon>Dikarya</taxon>
        <taxon>Basidiomycota</taxon>
        <taxon>Agaricomycotina</taxon>
        <taxon>Agaricomycetes</taxon>
        <taxon>Cantharellales</taxon>
        <taxon>Ceratobasidiaceae</taxon>
        <taxon>Rhizoctonia</taxon>
    </lineage>
</organism>
<feature type="compositionally biased region" description="Basic and acidic residues" evidence="1">
    <location>
        <begin position="375"/>
        <end position="385"/>
    </location>
</feature>
<dbReference type="AlphaFoldDB" id="A0A8H2X1A1"/>
<gene>
    <name evidence="2" type="ORF">RDB_LOCUS68066</name>
</gene>
<dbReference type="EMBL" id="CAJMWS010000312">
    <property type="protein sequence ID" value="CAE6410772.1"/>
    <property type="molecule type" value="Genomic_DNA"/>
</dbReference>
<sequence>MHFGSFKHAQSDSLRLVTVHATSGTEDDLIHSGASVLPRVLDRPKRPTRQNRLPELVERAVKNIESLDAKRACITAIDAKSLAGLDIASRKRKYGVAIDGRETSKPFYSPSEAVSHQSGSQGPLLTMYAVQEPRAFSTSPSPELPTIVDTCVEYVEDMLSFGTPSDRQSTSGTQITTIRLNGETWREQTASMGQTGNNSPVSSVPEEAQSSVREIDIPPTLYEDAFRVAARTLKLQDALLTHQANASLTSYSTRPSEDDSGIRAFNLFTPVQINVLDRNTTDPEPRTMIRFQDRQNPKTRLSDTLGQENGLDVGNQPRNSLTKDRQGPDQSWKKDSSSELLVSPHREPRLETPKGTNPPNPPQRRRTRKIRSHWNIHEKLAHRDPTAATKSAPKSDNPRVSLSFASAESTPSPSQVLGVSLTTGNSDRQTIGLQLFDGDPQVDVEMDA</sequence>
<name>A0A8H2X1A1_9AGAM</name>
<feature type="compositionally biased region" description="Polar residues" evidence="1">
    <location>
        <begin position="298"/>
        <end position="307"/>
    </location>
</feature>
<comment type="caution">
    <text evidence="2">The sequence shown here is derived from an EMBL/GenBank/DDBJ whole genome shotgun (WGS) entry which is preliminary data.</text>
</comment>
<evidence type="ECO:0000313" key="3">
    <source>
        <dbReference type="Proteomes" id="UP000663846"/>
    </source>
</evidence>
<feature type="compositionally biased region" description="Basic residues" evidence="1">
    <location>
        <begin position="363"/>
        <end position="374"/>
    </location>
</feature>
<feature type="region of interest" description="Disordered" evidence="1">
    <location>
        <begin position="188"/>
        <end position="216"/>
    </location>
</feature>
<evidence type="ECO:0000256" key="1">
    <source>
        <dbReference type="SAM" id="MobiDB-lite"/>
    </source>
</evidence>
<dbReference type="Proteomes" id="UP000663846">
    <property type="component" value="Unassembled WGS sequence"/>
</dbReference>
<protein>
    <submittedName>
        <fullName evidence="2">Uncharacterized protein</fullName>
    </submittedName>
</protein>
<feature type="region of interest" description="Disordered" evidence="1">
    <location>
        <begin position="276"/>
        <end position="422"/>
    </location>
</feature>
<proteinExistence type="predicted"/>
<feature type="compositionally biased region" description="Polar residues" evidence="1">
    <location>
        <begin position="188"/>
        <end position="212"/>
    </location>
</feature>
<evidence type="ECO:0000313" key="2">
    <source>
        <dbReference type="EMBL" id="CAE6410772.1"/>
    </source>
</evidence>
<reference evidence="2" key="1">
    <citation type="submission" date="2021-01" db="EMBL/GenBank/DDBJ databases">
        <authorList>
            <person name="Kaushik A."/>
        </authorList>
    </citation>
    <scope>NUCLEOTIDE SEQUENCE</scope>
    <source>
        <strain evidence="2">AG1-1C</strain>
    </source>
</reference>
<accession>A0A8H2X1A1</accession>